<reference evidence="1" key="1">
    <citation type="submission" date="2022-01" db="EMBL/GenBank/DDBJ databases">
        <authorList>
            <person name="King R."/>
        </authorList>
    </citation>
    <scope>NUCLEOTIDE SEQUENCE</scope>
</reference>
<dbReference type="EMBL" id="OU896708">
    <property type="protein sequence ID" value="CAG9818892.1"/>
    <property type="molecule type" value="Genomic_DNA"/>
</dbReference>
<protein>
    <submittedName>
        <fullName evidence="1">Uncharacterized protein</fullName>
    </submittedName>
</protein>
<proteinExistence type="predicted"/>
<dbReference type="AlphaFoldDB" id="A0A9N9X2Q2"/>
<evidence type="ECO:0000313" key="1">
    <source>
        <dbReference type="EMBL" id="CAG9818892.1"/>
    </source>
</evidence>
<dbReference type="OrthoDB" id="7436381at2759"/>
<reference evidence="1" key="2">
    <citation type="submission" date="2022-10" db="EMBL/GenBank/DDBJ databases">
        <authorList>
            <consortium name="ENA_rothamsted_submissions"/>
            <consortium name="culmorum"/>
            <person name="King R."/>
        </authorList>
    </citation>
    <scope>NUCLEOTIDE SEQUENCE</scope>
</reference>
<dbReference type="Proteomes" id="UP001153737">
    <property type="component" value="Chromosome 2"/>
</dbReference>
<gene>
    <name evidence="1" type="ORF">PHAECO_LOCUS6522</name>
</gene>
<organism evidence="1 2">
    <name type="scientific">Phaedon cochleariae</name>
    <name type="common">Mustard beetle</name>
    <dbReference type="NCBI Taxonomy" id="80249"/>
    <lineage>
        <taxon>Eukaryota</taxon>
        <taxon>Metazoa</taxon>
        <taxon>Ecdysozoa</taxon>
        <taxon>Arthropoda</taxon>
        <taxon>Hexapoda</taxon>
        <taxon>Insecta</taxon>
        <taxon>Pterygota</taxon>
        <taxon>Neoptera</taxon>
        <taxon>Endopterygota</taxon>
        <taxon>Coleoptera</taxon>
        <taxon>Polyphaga</taxon>
        <taxon>Cucujiformia</taxon>
        <taxon>Chrysomeloidea</taxon>
        <taxon>Chrysomelidae</taxon>
        <taxon>Chrysomelinae</taxon>
        <taxon>Chrysomelini</taxon>
        <taxon>Phaedon</taxon>
    </lineage>
</organism>
<evidence type="ECO:0000313" key="2">
    <source>
        <dbReference type="Proteomes" id="UP001153737"/>
    </source>
</evidence>
<accession>A0A9N9X2Q2</accession>
<name>A0A9N9X2Q2_PHACE</name>
<keyword evidence="2" id="KW-1185">Reference proteome</keyword>
<sequence length="284" mass="32463">MLRSTSNSCRKEVIQSVSLILHAEEQLLLYKTMTLANRSAGGLPAKFAKVKVSDVRQLKVLQIQLITKQKPVPLFFWGLIYEKNNLVIFGIPQEHDLTSAIENIAKDTLEVDLEDADMNDLYRIGIGSPNKQRAVILELVRYVEKSELFKNERKLKNSEISITHDLGKKEREEQKLLVKHLNQAKRKQYQAKIIRNKLVVDGEEYTYEQLTVIEEDEAMGECEVLEDKVITIKSQSVPNTPSNSMPTNKIMEEKEINKGGNISSPATNNKIPYTYFQIAETRTQ</sequence>
<dbReference type="Gene3D" id="3.30.70.1820">
    <property type="entry name" value="L1 transposable element, RRM domain"/>
    <property type="match status" value="1"/>
</dbReference>